<name>A0A074KZ46_9BACT</name>
<dbReference type="Proteomes" id="UP000027821">
    <property type="component" value="Unassembled WGS sequence"/>
</dbReference>
<sequence>MKEIPLQFLTKIISYASSEVIKPLINIKGFDKYNLNHFSISYGYYLHPTYGIKPAHQLHF</sequence>
<evidence type="ECO:0000313" key="2">
    <source>
        <dbReference type="Proteomes" id="UP000027821"/>
    </source>
</evidence>
<proteinExistence type="predicted"/>
<protein>
    <submittedName>
        <fullName evidence="1">Uncharacterized protein</fullName>
    </submittedName>
</protein>
<dbReference type="AlphaFoldDB" id="A0A074KZ46"/>
<dbReference type="STRING" id="1048983.EL17_14845"/>
<accession>A0A074KZ46</accession>
<reference evidence="1 2" key="1">
    <citation type="submission" date="2014-04" db="EMBL/GenBank/DDBJ databases">
        <title>Characterization and application of a salt tolerant electro-active bacterium.</title>
        <authorList>
            <person name="Yang L."/>
            <person name="Wei S."/>
            <person name="Tay Q.X.M."/>
        </authorList>
    </citation>
    <scope>NUCLEOTIDE SEQUENCE [LARGE SCALE GENOMIC DNA]</scope>
    <source>
        <strain evidence="1 2">LY1</strain>
    </source>
</reference>
<evidence type="ECO:0000313" key="1">
    <source>
        <dbReference type="EMBL" id="KEO72898.1"/>
    </source>
</evidence>
<organism evidence="1 2">
    <name type="scientific">Anditalea andensis</name>
    <dbReference type="NCBI Taxonomy" id="1048983"/>
    <lineage>
        <taxon>Bacteria</taxon>
        <taxon>Pseudomonadati</taxon>
        <taxon>Bacteroidota</taxon>
        <taxon>Cytophagia</taxon>
        <taxon>Cytophagales</taxon>
        <taxon>Cytophagaceae</taxon>
        <taxon>Anditalea</taxon>
    </lineage>
</organism>
<dbReference type="EMBL" id="JMIH01000023">
    <property type="protein sequence ID" value="KEO72898.1"/>
    <property type="molecule type" value="Genomic_DNA"/>
</dbReference>
<keyword evidence="2" id="KW-1185">Reference proteome</keyword>
<gene>
    <name evidence="1" type="ORF">EL17_14845</name>
</gene>
<comment type="caution">
    <text evidence="1">The sequence shown here is derived from an EMBL/GenBank/DDBJ whole genome shotgun (WGS) entry which is preliminary data.</text>
</comment>